<proteinExistence type="predicted"/>
<dbReference type="EMBL" id="MFAY01000048">
    <property type="protein sequence ID" value="OGD88123.1"/>
    <property type="molecule type" value="Genomic_DNA"/>
</dbReference>
<dbReference type="Pfam" id="PF08241">
    <property type="entry name" value="Methyltransf_11"/>
    <property type="match status" value="1"/>
</dbReference>
<dbReference type="Proteomes" id="UP000178577">
    <property type="component" value="Unassembled WGS sequence"/>
</dbReference>
<sequence>MTPKKISEKRLKRIWAQVPANYYDEGIKKNIFQKIWHGTKLAQILKILPKDAEKILDIGCSSGVLTAQIAKALPKSRITGLDSYDKAIIFARAKYPKITFVVADAHKLPFGNKSFDLIICTETLEHVIDPGKVLSEMQRVLKKNGRAIISMDSGSLLFRSAWYFWTKTKGKVWKDAHLHEFNAQILEDLIKKSKFRIKKKISSHLGMAVTFLAAA</sequence>
<dbReference type="GO" id="GO:0008757">
    <property type="term" value="F:S-adenosylmethionine-dependent methyltransferase activity"/>
    <property type="evidence" value="ECO:0007669"/>
    <property type="project" value="InterPro"/>
</dbReference>
<dbReference type="Gene3D" id="3.40.50.150">
    <property type="entry name" value="Vaccinia Virus protein VP39"/>
    <property type="match status" value="1"/>
</dbReference>
<evidence type="ECO:0000313" key="2">
    <source>
        <dbReference type="EMBL" id="OGD88123.1"/>
    </source>
</evidence>
<accession>A0A1F5G898</accession>
<reference evidence="2 3" key="1">
    <citation type="journal article" date="2016" name="Nat. Commun.">
        <title>Thousands of microbial genomes shed light on interconnected biogeochemical processes in an aquifer system.</title>
        <authorList>
            <person name="Anantharaman K."/>
            <person name="Brown C.T."/>
            <person name="Hug L.A."/>
            <person name="Sharon I."/>
            <person name="Castelle C.J."/>
            <person name="Probst A.J."/>
            <person name="Thomas B.C."/>
            <person name="Singh A."/>
            <person name="Wilkins M.J."/>
            <person name="Karaoz U."/>
            <person name="Brodie E.L."/>
            <person name="Williams K.H."/>
            <person name="Hubbard S.S."/>
            <person name="Banfield J.F."/>
        </authorList>
    </citation>
    <scope>NUCLEOTIDE SEQUENCE [LARGE SCALE GENOMIC DNA]</scope>
</reference>
<dbReference type="InterPro" id="IPR029063">
    <property type="entry name" value="SAM-dependent_MTases_sf"/>
</dbReference>
<dbReference type="AlphaFoldDB" id="A0A1F5G898"/>
<dbReference type="PANTHER" id="PTHR43861:SF6">
    <property type="entry name" value="METHYLTRANSFERASE TYPE 11"/>
    <property type="match status" value="1"/>
</dbReference>
<name>A0A1F5G898_9BACT</name>
<evidence type="ECO:0000259" key="1">
    <source>
        <dbReference type="Pfam" id="PF08241"/>
    </source>
</evidence>
<dbReference type="InterPro" id="IPR013216">
    <property type="entry name" value="Methyltransf_11"/>
</dbReference>
<comment type="caution">
    <text evidence="2">The sequence shown here is derived from an EMBL/GenBank/DDBJ whole genome shotgun (WGS) entry which is preliminary data.</text>
</comment>
<dbReference type="SUPFAM" id="SSF53335">
    <property type="entry name" value="S-adenosyl-L-methionine-dependent methyltransferases"/>
    <property type="match status" value="1"/>
</dbReference>
<feature type="domain" description="Methyltransferase type 11" evidence="1">
    <location>
        <begin position="56"/>
        <end position="149"/>
    </location>
</feature>
<evidence type="ECO:0000313" key="3">
    <source>
        <dbReference type="Proteomes" id="UP000178577"/>
    </source>
</evidence>
<dbReference type="PANTHER" id="PTHR43861">
    <property type="entry name" value="TRANS-ACONITATE 2-METHYLTRANSFERASE-RELATED"/>
    <property type="match status" value="1"/>
</dbReference>
<organism evidence="2 3">
    <name type="scientific">Candidatus Curtissbacteria bacterium RIFCSPHIGHO2_01_FULL_40_12</name>
    <dbReference type="NCBI Taxonomy" id="1797710"/>
    <lineage>
        <taxon>Bacteria</taxon>
        <taxon>Candidatus Curtissiibacteriota</taxon>
    </lineage>
</organism>
<gene>
    <name evidence="2" type="ORF">A2693_02560</name>
</gene>
<dbReference type="CDD" id="cd02440">
    <property type="entry name" value="AdoMet_MTases"/>
    <property type="match status" value="1"/>
</dbReference>
<protein>
    <recommendedName>
        <fullName evidence="1">Methyltransferase type 11 domain-containing protein</fullName>
    </recommendedName>
</protein>